<organism evidence="1 2">
    <name type="scientific">Engystomops pustulosus</name>
    <name type="common">Tungara frog</name>
    <name type="synonym">Physalaemus pustulosus</name>
    <dbReference type="NCBI Taxonomy" id="76066"/>
    <lineage>
        <taxon>Eukaryota</taxon>
        <taxon>Metazoa</taxon>
        <taxon>Chordata</taxon>
        <taxon>Craniata</taxon>
        <taxon>Vertebrata</taxon>
        <taxon>Euteleostomi</taxon>
        <taxon>Amphibia</taxon>
        <taxon>Batrachia</taxon>
        <taxon>Anura</taxon>
        <taxon>Neobatrachia</taxon>
        <taxon>Hyloidea</taxon>
        <taxon>Leptodactylidae</taxon>
        <taxon>Leiuperinae</taxon>
        <taxon>Engystomops</taxon>
    </lineage>
</organism>
<sequence>MILTHVRYNVIRLRIIHWGQGACTSSLPYVSFPLPIAEPLTRCRWNAVNCYHGDASCDPRVRWAGLGPGDASHVGHPVGGGATGRVRKCTANHGYTWQRE</sequence>
<evidence type="ECO:0000313" key="1">
    <source>
        <dbReference type="EMBL" id="KAG8536530.1"/>
    </source>
</evidence>
<reference evidence="1" key="1">
    <citation type="thesis" date="2020" institute="ProQuest LLC" country="789 East Eisenhower Parkway, Ann Arbor, MI, USA">
        <title>Comparative Genomics and Chromosome Evolution.</title>
        <authorList>
            <person name="Mudd A.B."/>
        </authorList>
    </citation>
    <scope>NUCLEOTIDE SEQUENCE</scope>
    <source>
        <strain evidence="1">237g6f4</strain>
        <tissue evidence="1">Blood</tissue>
    </source>
</reference>
<name>A0AAV6YLK0_ENGPU</name>
<comment type="caution">
    <text evidence="1">The sequence shown here is derived from an EMBL/GenBank/DDBJ whole genome shotgun (WGS) entry which is preliminary data.</text>
</comment>
<protein>
    <submittedName>
        <fullName evidence="1">Uncharacterized protein</fullName>
    </submittedName>
</protein>
<dbReference type="EMBL" id="WNYA01041785">
    <property type="protein sequence ID" value="KAG8536530.1"/>
    <property type="molecule type" value="Genomic_DNA"/>
</dbReference>
<proteinExistence type="predicted"/>
<accession>A0AAV6YLK0</accession>
<dbReference type="AlphaFoldDB" id="A0AAV6YLK0"/>
<evidence type="ECO:0000313" key="2">
    <source>
        <dbReference type="Proteomes" id="UP000824782"/>
    </source>
</evidence>
<keyword evidence="2" id="KW-1185">Reference proteome</keyword>
<gene>
    <name evidence="1" type="ORF">GDO81_026161</name>
</gene>
<dbReference type="Proteomes" id="UP000824782">
    <property type="component" value="Unassembled WGS sequence"/>
</dbReference>